<dbReference type="Proteomes" id="UP001190466">
    <property type="component" value="Chromosome"/>
</dbReference>
<name>A0ABM9MIK0_9MYCO</name>
<reference evidence="1 2" key="1">
    <citation type="submission" date="2023-08" db="EMBL/GenBank/DDBJ databases">
        <authorList>
            <person name="Folkvardsen B D."/>
            <person name="Norman A."/>
        </authorList>
    </citation>
    <scope>NUCLEOTIDE SEQUENCE [LARGE SCALE GENOMIC DNA]</scope>
    <source>
        <strain evidence="1 2">Mu0050</strain>
    </source>
</reference>
<proteinExistence type="predicted"/>
<evidence type="ECO:0000313" key="1">
    <source>
        <dbReference type="EMBL" id="CAJ1586048.1"/>
    </source>
</evidence>
<protein>
    <submittedName>
        <fullName evidence="1">Uncharacterized protein</fullName>
    </submittedName>
</protein>
<organism evidence="1 2">
    <name type="scientific">[Mycobacterium] wendilense</name>
    <dbReference type="NCBI Taxonomy" id="3064284"/>
    <lineage>
        <taxon>Bacteria</taxon>
        <taxon>Bacillati</taxon>
        <taxon>Actinomycetota</taxon>
        <taxon>Actinomycetes</taxon>
        <taxon>Mycobacteriales</taxon>
        <taxon>Mycobacteriaceae</taxon>
        <taxon>Mycolicibacter</taxon>
    </lineage>
</organism>
<dbReference type="RefSeq" id="WP_316512101.1">
    <property type="nucleotide sequence ID" value="NZ_OY726395.1"/>
</dbReference>
<accession>A0ABM9MIK0</accession>
<evidence type="ECO:0000313" key="2">
    <source>
        <dbReference type="Proteomes" id="UP001190466"/>
    </source>
</evidence>
<keyword evidence="2" id="KW-1185">Reference proteome</keyword>
<gene>
    <name evidence="1" type="ORF">MU0050_004059</name>
</gene>
<sequence>MPERDDMSGPAARLSQDDWVDQDLLTQSLAAALLDDEIAAERDRIQRYDSGGQVPEALLDRVGMQRRLVAMETLRDSLRRQGR</sequence>
<dbReference type="EMBL" id="OY726395">
    <property type="protein sequence ID" value="CAJ1586048.1"/>
    <property type="molecule type" value="Genomic_DNA"/>
</dbReference>